<reference evidence="1" key="1">
    <citation type="submission" date="2020-05" db="EMBL/GenBank/DDBJ databases">
        <title>Large-scale comparative analyses of tick genomes elucidate their genetic diversity and vector capacities.</title>
        <authorList>
            <person name="Jia N."/>
            <person name="Wang J."/>
            <person name="Shi W."/>
            <person name="Du L."/>
            <person name="Sun Y."/>
            <person name="Zhan W."/>
            <person name="Jiang J."/>
            <person name="Wang Q."/>
            <person name="Zhang B."/>
            <person name="Ji P."/>
            <person name="Sakyi L.B."/>
            <person name="Cui X."/>
            <person name="Yuan T."/>
            <person name="Jiang B."/>
            <person name="Yang W."/>
            <person name="Lam T.T.-Y."/>
            <person name="Chang Q."/>
            <person name="Ding S."/>
            <person name="Wang X."/>
            <person name="Zhu J."/>
            <person name="Ruan X."/>
            <person name="Zhao L."/>
            <person name="Wei J."/>
            <person name="Que T."/>
            <person name="Du C."/>
            <person name="Cheng J."/>
            <person name="Dai P."/>
            <person name="Han X."/>
            <person name="Huang E."/>
            <person name="Gao Y."/>
            <person name="Liu J."/>
            <person name="Shao H."/>
            <person name="Ye R."/>
            <person name="Li L."/>
            <person name="Wei W."/>
            <person name="Wang X."/>
            <person name="Wang C."/>
            <person name="Yang T."/>
            <person name="Huo Q."/>
            <person name="Li W."/>
            <person name="Guo W."/>
            <person name="Chen H."/>
            <person name="Zhou L."/>
            <person name="Ni X."/>
            <person name="Tian J."/>
            <person name="Zhou Y."/>
            <person name="Sheng Y."/>
            <person name="Liu T."/>
            <person name="Pan Y."/>
            <person name="Xia L."/>
            <person name="Li J."/>
            <person name="Zhao F."/>
            <person name="Cao W."/>
        </authorList>
    </citation>
    <scope>NUCLEOTIDE SEQUENCE</scope>
    <source>
        <strain evidence="1">Dsil-2018</strain>
    </source>
</reference>
<comment type="caution">
    <text evidence="1">The sequence shown here is derived from an EMBL/GenBank/DDBJ whole genome shotgun (WGS) entry which is preliminary data.</text>
</comment>
<gene>
    <name evidence="1" type="ORF">HPB49_000031</name>
</gene>
<protein>
    <submittedName>
        <fullName evidence="1">Uncharacterized protein</fullName>
    </submittedName>
</protein>
<proteinExistence type="predicted"/>
<dbReference type="EMBL" id="CM023477">
    <property type="protein sequence ID" value="KAH7936479.1"/>
    <property type="molecule type" value="Genomic_DNA"/>
</dbReference>
<evidence type="ECO:0000313" key="2">
    <source>
        <dbReference type="Proteomes" id="UP000821865"/>
    </source>
</evidence>
<dbReference type="Proteomes" id="UP000821865">
    <property type="component" value="Chromosome 8"/>
</dbReference>
<name>A0ACB8C6G3_DERSI</name>
<accession>A0ACB8C6G3</accession>
<keyword evidence="2" id="KW-1185">Reference proteome</keyword>
<evidence type="ECO:0000313" key="1">
    <source>
        <dbReference type="EMBL" id="KAH7936479.1"/>
    </source>
</evidence>
<organism evidence="1 2">
    <name type="scientific">Dermacentor silvarum</name>
    <name type="common">Tick</name>
    <dbReference type="NCBI Taxonomy" id="543639"/>
    <lineage>
        <taxon>Eukaryota</taxon>
        <taxon>Metazoa</taxon>
        <taxon>Ecdysozoa</taxon>
        <taxon>Arthropoda</taxon>
        <taxon>Chelicerata</taxon>
        <taxon>Arachnida</taxon>
        <taxon>Acari</taxon>
        <taxon>Parasitiformes</taxon>
        <taxon>Ixodida</taxon>
        <taxon>Ixodoidea</taxon>
        <taxon>Ixodidae</taxon>
        <taxon>Rhipicephalinae</taxon>
        <taxon>Dermacentor</taxon>
    </lineage>
</organism>
<sequence>MEPDLRAHVNLPVVLVNREGLYVIIAVLGVSNLGRACVLTYSFTNYSRLKRKAEEIRNYMAASSGGAKAAAGQKSEGFIRQPSEAGRSRISDALSSTVLLDAGNEISIDLERLRAAGGNKRAVSYLGRSDNDLEFTVHEASGAAMGPLQIRGRNGDAPAEVATARAVGVAVVYSIMAGNVRKRTKPSNFAEAK</sequence>